<protein>
    <recommendedName>
        <fullName evidence="11">Galactokinase</fullName>
        <ecNumber evidence="11">2.7.1.6</ecNumber>
    </recommendedName>
</protein>
<gene>
    <name evidence="15" type="ORF">FM101_03065</name>
</gene>
<dbReference type="EC" id="2.7.1.6" evidence="11"/>
<evidence type="ECO:0000313" key="16">
    <source>
        <dbReference type="Proteomes" id="UP000195913"/>
    </source>
</evidence>
<keyword evidence="16" id="KW-1185">Reference proteome</keyword>
<evidence type="ECO:0000256" key="9">
    <source>
        <dbReference type="ARBA" id="ARBA00023144"/>
    </source>
</evidence>
<dbReference type="EMBL" id="FUHW01000014">
    <property type="protein sequence ID" value="SJM52992.1"/>
    <property type="molecule type" value="Genomic_DNA"/>
</dbReference>
<dbReference type="InterPro" id="IPR019539">
    <property type="entry name" value="GalKase_N"/>
</dbReference>
<keyword evidence="2" id="KW-0963">Cytoplasm</keyword>
<dbReference type="SUPFAM" id="SSF55060">
    <property type="entry name" value="GHMP Kinase, C-terminal domain"/>
    <property type="match status" value="1"/>
</dbReference>
<sequence length="404" mass="41626">MSQPDTEVLEALSAAFSTLFGGRPDGVWAAPGRVNLMGEHTDYNEGFVLPFALENSARVAVTLRPTGPARLRAASLQGADPAGTGQAALAGEIAEVDLTDLHPAGVAPWARYLAGVMWALQQRGHPVPGLDILLDSDVPSGAGLSSSAAIECAVALALDELLEIGIEREELVLVCQQAENDFVGAPTGILDQSASLLGTSGHALFLDCRSRVSRQVPLDLVAESLVLLVIDTRVVHAHESGGYKDLVAACARGAAGLGVAALRDVGPERLPEAAEVLDAPTFSRVRHIVTENQRVLETVAALEAEGPRTIGALLNASHASMRDDFGISCVELDAAVEAAQQAGALGARMTGGGFGGSAIALVDAAAAQTVGDAVRERFAADGYGSPEIFAVLPGAGARRRDGRA</sequence>
<evidence type="ECO:0000259" key="14">
    <source>
        <dbReference type="Pfam" id="PF10509"/>
    </source>
</evidence>
<dbReference type="FunFam" id="3.30.230.10:FF:000017">
    <property type="entry name" value="Galactokinase"/>
    <property type="match status" value="1"/>
</dbReference>
<dbReference type="PIRSF" id="PIRSF000530">
    <property type="entry name" value="Galactokinase"/>
    <property type="match status" value="1"/>
</dbReference>
<dbReference type="Gene3D" id="3.30.230.10">
    <property type="match status" value="1"/>
</dbReference>
<dbReference type="Pfam" id="PF10509">
    <property type="entry name" value="GalKase_gal_bdg"/>
    <property type="match status" value="1"/>
</dbReference>
<evidence type="ECO:0000256" key="4">
    <source>
        <dbReference type="ARBA" id="ARBA00022723"/>
    </source>
</evidence>
<dbReference type="GO" id="GO:0005524">
    <property type="term" value="F:ATP binding"/>
    <property type="evidence" value="ECO:0007669"/>
    <property type="project" value="UniProtKB-UniRule"/>
</dbReference>
<accession>A0A1R4FB15</accession>
<evidence type="ECO:0000256" key="6">
    <source>
        <dbReference type="ARBA" id="ARBA00022777"/>
    </source>
</evidence>
<dbReference type="InterPro" id="IPR013750">
    <property type="entry name" value="GHMP_kinase_C_dom"/>
</dbReference>
<keyword evidence="7" id="KW-0067">ATP-binding</keyword>
<dbReference type="InterPro" id="IPR000705">
    <property type="entry name" value="Galactokinase"/>
</dbReference>
<dbReference type="InterPro" id="IPR014721">
    <property type="entry name" value="Ribsml_uS5_D2-typ_fold_subgr"/>
</dbReference>
<dbReference type="Pfam" id="PF08544">
    <property type="entry name" value="GHMP_kinases_C"/>
    <property type="match status" value="1"/>
</dbReference>
<evidence type="ECO:0000259" key="13">
    <source>
        <dbReference type="Pfam" id="PF08544"/>
    </source>
</evidence>
<dbReference type="GO" id="GO:0004335">
    <property type="term" value="F:galactokinase activity"/>
    <property type="evidence" value="ECO:0007669"/>
    <property type="project" value="UniProtKB-UniRule"/>
</dbReference>
<feature type="domain" description="GHMP kinase N-terminal" evidence="12">
    <location>
        <begin position="112"/>
        <end position="198"/>
    </location>
</feature>
<evidence type="ECO:0000256" key="7">
    <source>
        <dbReference type="ARBA" id="ARBA00022840"/>
    </source>
</evidence>
<dbReference type="Pfam" id="PF00288">
    <property type="entry name" value="GHMP_kinases_N"/>
    <property type="match status" value="1"/>
</dbReference>
<keyword evidence="5" id="KW-0547">Nucleotide-binding</keyword>
<dbReference type="AlphaFoldDB" id="A0A1R4FB15"/>
<evidence type="ECO:0000256" key="5">
    <source>
        <dbReference type="ARBA" id="ARBA00022741"/>
    </source>
</evidence>
<evidence type="ECO:0000256" key="1">
    <source>
        <dbReference type="ARBA" id="ARBA00006566"/>
    </source>
</evidence>
<dbReference type="RefSeq" id="WP_086995251.1">
    <property type="nucleotide sequence ID" value="NZ_FUHW01000014.1"/>
</dbReference>
<evidence type="ECO:0000256" key="8">
    <source>
        <dbReference type="ARBA" id="ARBA00022842"/>
    </source>
</evidence>
<keyword evidence="10" id="KW-0119">Carbohydrate metabolism</keyword>
<reference evidence="15 16" key="1">
    <citation type="submission" date="2017-02" db="EMBL/GenBank/DDBJ databases">
        <authorList>
            <person name="Peterson S.W."/>
        </authorList>
    </citation>
    <scope>NUCLEOTIDE SEQUENCE [LARGE SCALE GENOMIC DNA]</scope>
    <source>
        <strain evidence="15 16">B Ar 00.02</strain>
    </source>
</reference>
<dbReference type="InterPro" id="IPR006206">
    <property type="entry name" value="Mevalonate/galactokinase"/>
</dbReference>
<keyword evidence="3 15" id="KW-0808">Transferase</keyword>
<dbReference type="GO" id="GO:0006012">
    <property type="term" value="P:galactose metabolic process"/>
    <property type="evidence" value="ECO:0007669"/>
    <property type="project" value="UniProtKB-UniRule"/>
</dbReference>
<dbReference type="GO" id="GO:0005829">
    <property type="term" value="C:cytosol"/>
    <property type="evidence" value="ECO:0007669"/>
    <property type="project" value="TreeGrafter"/>
</dbReference>
<keyword evidence="6 15" id="KW-0418">Kinase</keyword>
<evidence type="ECO:0000256" key="11">
    <source>
        <dbReference type="NCBIfam" id="TIGR00131"/>
    </source>
</evidence>
<dbReference type="InterPro" id="IPR020568">
    <property type="entry name" value="Ribosomal_Su5_D2-typ_SF"/>
</dbReference>
<dbReference type="FunFam" id="3.30.70.890:FF:000001">
    <property type="entry name" value="Galactokinase"/>
    <property type="match status" value="1"/>
</dbReference>
<comment type="similarity">
    <text evidence="1">Belongs to the GHMP kinase family. GalK subfamily.</text>
</comment>
<keyword evidence="4" id="KW-0479">Metal-binding</keyword>
<evidence type="ECO:0000256" key="10">
    <source>
        <dbReference type="ARBA" id="ARBA00023277"/>
    </source>
</evidence>
<dbReference type="InterPro" id="IPR036554">
    <property type="entry name" value="GHMP_kinase_C_sf"/>
</dbReference>
<dbReference type="InterPro" id="IPR006203">
    <property type="entry name" value="GHMP_knse_ATP-bd_CS"/>
</dbReference>
<proteinExistence type="inferred from homology"/>
<organism evidence="15 16">
    <name type="scientific">Arthrobacter rhombi</name>
    <dbReference type="NCBI Taxonomy" id="71253"/>
    <lineage>
        <taxon>Bacteria</taxon>
        <taxon>Bacillati</taxon>
        <taxon>Actinomycetota</taxon>
        <taxon>Actinomycetes</taxon>
        <taxon>Micrococcales</taxon>
        <taxon>Micrococcaceae</taxon>
        <taxon>Arthrobacter</taxon>
    </lineage>
</organism>
<dbReference type="PRINTS" id="PR00959">
    <property type="entry name" value="MEVGALKINASE"/>
</dbReference>
<keyword evidence="9" id="KW-0299">Galactose metabolism</keyword>
<dbReference type="NCBIfam" id="TIGR00131">
    <property type="entry name" value="gal_kin"/>
    <property type="match status" value="1"/>
</dbReference>
<dbReference type="PANTHER" id="PTHR10457:SF7">
    <property type="entry name" value="GALACTOKINASE-RELATED"/>
    <property type="match status" value="1"/>
</dbReference>
<dbReference type="Gene3D" id="3.30.70.890">
    <property type="entry name" value="GHMP kinase, C-terminal domain"/>
    <property type="match status" value="1"/>
</dbReference>
<evidence type="ECO:0000259" key="12">
    <source>
        <dbReference type="Pfam" id="PF00288"/>
    </source>
</evidence>
<dbReference type="SUPFAM" id="SSF54211">
    <property type="entry name" value="Ribosomal protein S5 domain 2-like"/>
    <property type="match status" value="1"/>
</dbReference>
<dbReference type="PRINTS" id="PR00473">
    <property type="entry name" value="GALCTOKINASE"/>
</dbReference>
<name>A0A1R4FB15_9MICC</name>
<feature type="domain" description="GHMP kinase C-terminal" evidence="13">
    <location>
        <begin position="299"/>
        <end position="379"/>
    </location>
</feature>
<dbReference type="PROSITE" id="PS00627">
    <property type="entry name" value="GHMP_KINASES_ATP"/>
    <property type="match status" value="1"/>
</dbReference>
<dbReference type="PANTHER" id="PTHR10457">
    <property type="entry name" value="MEVALONATE KINASE/GALACTOKINASE"/>
    <property type="match status" value="1"/>
</dbReference>
<dbReference type="Proteomes" id="UP000195913">
    <property type="component" value="Unassembled WGS sequence"/>
</dbReference>
<dbReference type="InterPro" id="IPR006204">
    <property type="entry name" value="GHMP_kinase_N_dom"/>
</dbReference>
<evidence type="ECO:0000256" key="2">
    <source>
        <dbReference type="ARBA" id="ARBA00022490"/>
    </source>
</evidence>
<dbReference type="GO" id="GO:0046872">
    <property type="term" value="F:metal ion binding"/>
    <property type="evidence" value="ECO:0007669"/>
    <property type="project" value="UniProtKB-KW"/>
</dbReference>
<evidence type="ECO:0000256" key="3">
    <source>
        <dbReference type="ARBA" id="ARBA00022679"/>
    </source>
</evidence>
<keyword evidence="8" id="KW-0460">Magnesium</keyword>
<evidence type="ECO:0000313" key="15">
    <source>
        <dbReference type="EMBL" id="SJM52992.1"/>
    </source>
</evidence>
<feature type="domain" description="Galactokinase N-terminal" evidence="14">
    <location>
        <begin position="15"/>
        <end position="62"/>
    </location>
</feature>